<dbReference type="PROSITE" id="PS50005">
    <property type="entry name" value="TPR"/>
    <property type="match status" value="1"/>
</dbReference>
<sequence>MKLSMLFFIGCFGLFSVTAQSYKNGFRTDVCACLEAESLKRPITENTLKACLRETLPKYAAQIDAQIVEPDINKKFHKGQLARKDLLVATQYELIYTCDVYFKHLDYQRTSKKLIARENARETDLEKYNQMVAMTPNAIAYFMRGQLQFNLGNIKAAEADVNKSLELNPNKENTKSTRHELLLLAWIYEEQEKYNAAVALYDKIYLGDFDVEVARWRALADKKAGGSVSNSPKVEQAVVIKDNNKASRRKAIKTEKNTTVKSESKSIKVEKKKDTAALRKLLKIGG</sequence>
<dbReference type="Gene3D" id="1.25.40.10">
    <property type="entry name" value="Tetratricopeptide repeat domain"/>
    <property type="match status" value="1"/>
</dbReference>
<proteinExistence type="predicted"/>
<name>A0ABS0EFQ6_9FLAO</name>
<gene>
    <name evidence="2" type="ORF">ITJ86_05225</name>
</gene>
<evidence type="ECO:0000256" key="1">
    <source>
        <dbReference type="PROSITE-ProRule" id="PRU00339"/>
    </source>
</evidence>
<accession>A0ABS0EFQ6</accession>
<dbReference type="SUPFAM" id="SSF48452">
    <property type="entry name" value="TPR-like"/>
    <property type="match status" value="1"/>
</dbReference>
<organism evidence="2 3">
    <name type="scientific">Winogradskyella marina</name>
    <dbReference type="NCBI Taxonomy" id="2785530"/>
    <lineage>
        <taxon>Bacteria</taxon>
        <taxon>Pseudomonadati</taxon>
        <taxon>Bacteroidota</taxon>
        <taxon>Flavobacteriia</taxon>
        <taxon>Flavobacteriales</taxon>
        <taxon>Flavobacteriaceae</taxon>
        <taxon>Winogradskyella</taxon>
    </lineage>
</organism>
<dbReference type="InterPro" id="IPR011990">
    <property type="entry name" value="TPR-like_helical_dom_sf"/>
</dbReference>
<evidence type="ECO:0000313" key="3">
    <source>
        <dbReference type="Proteomes" id="UP000611215"/>
    </source>
</evidence>
<comment type="caution">
    <text evidence="2">The sequence shown here is derived from an EMBL/GenBank/DDBJ whole genome shotgun (WGS) entry which is preliminary data.</text>
</comment>
<feature type="repeat" description="TPR" evidence="1">
    <location>
        <begin position="138"/>
        <end position="171"/>
    </location>
</feature>
<evidence type="ECO:0000313" key="2">
    <source>
        <dbReference type="EMBL" id="MBF8149286.1"/>
    </source>
</evidence>
<protein>
    <submittedName>
        <fullName evidence="2">Tetratricopeptide repeat protein</fullName>
    </submittedName>
</protein>
<dbReference type="RefSeq" id="WP_195870566.1">
    <property type="nucleotide sequence ID" value="NZ_JADOET010000003.1"/>
</dbReference>
<dbReference type="EMBL" id="JADOET010000003">
    <property type="protein sequence ID" value="MBF8149286.1"/>
    <property type="molecule type" value="Genomic_DNA"/>
</dbReference>
<dbReference type="SMART" id="SM00028">
    <property type="entry name" value="TPR"/>
    <property type="match status" value="1"/>
</dbReference>
<keyword evidence="3" id="KW-1185">Reference proteome</keyword>
<reference evidence="2 3" key="1">
    <citation type="submission" date="2020-11" db="EMBL/GenBank/DDBJ databases">
        <title>Winogradskyella marina sp. nov., isolated from marine sediment.</title>
        <authorList>
            <person name="Bo J."/>
            <person name="Wang S."/>
            <person name="Song X."/>
            <person name="Du Z."/>
        </authorList>
    </citation>
    <scope>NUCLEOTIDE SEQUENCE [LARGE SCALE GENOMIC DNA]</scope>
    <source>
        <strain evidence="2 3">F6397</strain>
    </source>
</reference>
<keyword evidence="1" id="KW-0802">TPR repeat</keyword>
<dbReference type="Proteomes" id="UP000611215">
    <property type="component" value="Unassembled WGS sequence"/>
</dbReference>
<dbReference type="InterPro" id="IPR019734">
    <property type="entry name" value="TPR_rpt"/>
</dbReference>
<dbReference type="Pfam" id="PF13181">
    <property type="entry name" value="TPR_8"/>
    <property type="match status" value="1"/>
</dbReference>